<accession>A0A1G4AXK1</accession>
<dbReference type="AlphaFoldDB" id="A0A1G4AXK1"/>
<gene>
    <name evidence="1" type="ORF">CORC01_10787</name>
</gene>
<evidence type="ECO:0000313" key="1">
    <source>
        <dbReference type="EMBL" id="OHE93888.1"/>
    </source>
</evidence>
<sequence>MHHNTSIMIELKEICVSGRCGLCRFELQLGNKIIAIRRSDTEQSQTYEYSILGFIDIALGIDITSGAKLAKILDVTSPVFEPSPLTDKRRLLWLQSWLAPIVERETRYLPNDISHDIAVMALNQQMARCWAVEYAIQSCAETRSEAIKVPTLGKIYAQYVEFEGIRA</sequence>
<dbReference type="STRING" id="1209926.A0A1G4AXK1"/>
<keyword evidence="2" id="KW-1185">Reference proteome</keyword>
<protein>
    <submittedName>
        <fullName evidence="1">Uncharacterized protein</fullName>
    </submittedName>
</protein>
<comment type="caution">
    <text evidence="1">The sequence shown here is derived from an EMBL/GenBank/DDBJ whole genome shotgun (WGS) entry which is preliminary data.</text>
</comment>
<reference evidence="1" key="1">
    <citation type="submission" date="2016-09" db="EMBL/GenBank/DDBJ databases">
        <authorList>
            <person name="Capua I."/>
            <person name="De Benedictis P."/>
            <person name="Joannis T."/>
            <person name="Lombin L.H."/>
            <person name="Cattoli G."/>
        </authorList>
    </citation>
    <scope>NUCLEOTIDE SEQUENCE [LARGE SCALE GENOMIC DNA]</scope>
    <source>
        <strain evidence="1">IMI 309357</strain>
    </source>
</reference>
<organism evidence="1 2">
    <name type="scientific">Colletotrichum orchidophilum</name>
    <dbReference type="NCBI Taxonomy" id="1209926"/>
    <lineage>
        <taxon>Eukaryota</taxon>
        <taxon>Fungi</taxon>
        <taxon>Dikarya</taxon>
        <taxon>Ascomycota</taxon>
        <taxon>Pezizomycotina</taxon>
        <taxon>Sordariomycetes</taxon>
        <taxon>Hypocreomycetidae</taxon>
        <taxon>Glomerellales</taxon>
        <taxon>Glomerellaceae</taxon>
        <taxon>Colletotrichum</taxon>
    </lineage>
</organism>
<dbReference type="OrthoDB" id="4845137at2759"/>
<dbReference type="GeneID" id="34563924"/>
<evidence type="ECO:0000313" key="2">
    <source>
        <dbReference type="Proteomes" id="UP000176998"/>
    </source>
</evidence>
<dbReference type="Proteomes" id="UP000176998">
    <property type="component" value="Unassembled WGS sequence"/>
</dbReference>
<name>A0A1G4AXK1_9PEZI</name>
<dbReference type="EMBL" id="MJBS01000110">
    <property type="protein sequence ID" value="OHE93888.1"/>
    <property type="molecule type" value="Genomic_DNA"/>
</dbReference>
<proteinExistence type="predicted"/>
<dbReference type="RefSeq" id="XP_022471052.1">
    <property type="nucleotide sequence ID" value="XM_022622414.1"/>
</dbReference>